<dbReference type="GeneID" id="8860938"/>
<keyword evidence="1" id="KW-1133">Transmembrane helix</keyword>
<keyword evidence="1" id="KW-0812">Transmembrane</keyword>
<dbReference type="KEGG" id="ngr:NAEGRDRAFT_76095"/>
<evidence type="ECO:0000313" key="3">
    <source>
        <dbReference type="Proteomes" id="UP000006671"/>
    </source>
</evidence>
<dbReference type="AlphaFoldDB" id="D2W3W9"/>
<dbReference type="InParanoid" id="D2W3W9"/>
<reference evidence="2 3" key="1">
    <citation type="journal article" date="2010" name="Cell">
        <title>The genome of Naegleria gruberi illuminates early eukaryotic versatility.</title>
        <authorList>
            <person name="Fritz-Laylin L.K."/>
            <person name="Prochnik S.E."/>
            <person name="Ginger M.L."/>
            <person name="Dacks J.B."/>
            <person name="Carpenter M.L."/>
            <person name="Field M.C."/>
            <person name="Kuo A."/>
            <person name="Paredez A."/>
            <person name="Chapman J."/>
            <person name="Pham J."/>
            <person name="Shu S."/>
            <person name="Neupane R."/>
            <person name="Cipriano M."/>
            <person name="Mancuso J."/>
            <person name="Tu H."/>
            <person name="Salamov A."/>
            <person name="Lindquist E."/>
            <person name="Shapiro H."/>
            <person name="Lucas S."/>
            <person name="Grigoriev I.V."/>
            <person name="Cande W.Z."/>
            <person name="Fulton C."/>
            <person name="Rokhsar D.S."/>
            <person name="Dawson S.C."/>
        </authorList>
    </citation>
    <scope>NUCLEOTIDE SEQUENCE [LARGE SCALE GENOMIC DNA]</scope>
    <source>
        <strain evidence="2 3">NEG-M</strain>
    </source>
</reference>
<dbReference type="RefSeq" id="XP_002668990.1">
    <property type="nucleotide sequence ID" value="XM_002668944.1"/>
</dbReference>
<name>D2W3W9_NAEGR</name>
<keyword evidence="3" id="KW-1185">Reference proteome</keyword>
<accession>D2W3W9</accession>
<dbReference type="Proteomes" id="UP000006671">
    <property type="component" value="Unassembled WGS sequence"/>
</dbReference>
<feature type="transmembrane region" description="Helical" evidence="1">
    <location>
        <begin position="117"/>
        <end position="142"/>
    </location>
</feature>
<sequence>MGKFKTLVRALAIPAAAASFIPFALGVCSLGVTARFHGSNINYEAYIFDALFVILWLGTFAMSLATLLLPHWRFGIPYLIWSSLTLGFSFGYALFWSPYMRNATALKSYTGAGAADHLAFSTGIIGSVLGTIPVAHAGIAAARGRKTSMVKTNQPVATTYA</sequence>
<feature type="transmembrane region" description="Helical" evidence="1">
    <location>
        <begin position="50"/>
        <end position="69"/>
    </location>
</feature>
<keyword evidence="1" id="KW-0472">Membrane</keyword>
<organism evidence="3">
    <name type="scientific">Naegleria gruberi</name>
    <name type="common">Amoeba</name>
    <dbReference type="NCBI Taxonomy" id="5762"/>
    <lineage>
        <taxon>Eukaryota</taxon>
        <taxon>Discoba</taxon>
        <taxon>Heterolobosea</taxon>
        <taxon>Tetramitia</taxon>
        <taxon>Eutetramitia</taxon>
        <taxon>Vahlkampfiidae</taxon>
        <taxon>Naegleria</taxon>
    </lineage>
</organism>
<evidence type="ECO:0000313" key="2">
    <source>
        <dbReference type="EMBL" id="EFC36246.1"/>
    </source>
</evidence>
<dbReference type="EMBL" id="GG738934">
    <property type="protein sequence ID" value="EFC36246.1"/>
    <property type="molecule type" value="Genomic_DNA"/>
</dbReference>
<gene>
    <name evidence="2" type="ORF">NAEGRDRAFT_76095</name>
</gene>
<proteinExistence type="predicted"/>
<feature type="transmembrane region" description="Helical" evidence="1">
    <location>
        <begin position="76"/>
        <end position="97"/>
    </location>
</feature>
<dbReference type="VEuPathDB" id="AmoebaDB:NAEGRDRAFT_76095"/>
<protein>
    <submittedName>
        <fullName evidence="2">Predicted protein</fullName>
    </submittedName>
</protein>
<evidence type="ECO:0000256" key="1">
    <source>
        <dbReference type="SAM" id="Phobius"/>
    </source>
</evidence>